<dbReference type="RefSeq" id="WP_134520295.1">
    <property type="nucleotide sequence ID" value="NZ_SOHE01000060.1"/>
</dbReference>
<name>A0A4R8ZWC2_9MICO</name>
<dbReference type="Pfam" id="PF04314">
    <property type="entry name" value="PCuAC"/>
    <property type="match status" value="1"/>
</dbReference>
<dbReference type="PANTHER" id="PTHR36302:SF1">
    <property type="entry name" value="COPPER CHAPERONE PCU(A)C"/>
    <property type="match status" value="1"/>
</dbReference>
<dbReference type="InterPro" id="IPR036182">
    <property type="entry name" value="PCuAC_sf"/>
</dbReference>
<dbReference type="EMBL" id="SOHE01000060">
    <property type="protein sequence ID" value="TFD47789.1"/>
    <property type="molecule type" value="Genomic_DNA"/>
</dbReference>
<dbReference type="InterPro" id="IPR007410">
    <property type="entry name" value="LpqE-like"/>
</dbReference>
<organism evidence="2 3">
    <name type="scientific">Cryobacterium frigoriphilum</name>
    <dbReference type="NCBI Taxonomy" id="1259150"/>
    <lineage>
        <taxon>Bacteria</taxon>
        <taxon>Bacillati</taxon>
        <taxon>Actinomycetota</taxon>
        <taxon>Actinomycetes</taxon>
        <taxon>Micrococcales</taxon>
        <taxon>Microbacteriaceae</taxon>
        <taxon>Cryobacterium</taxon>
    </lineage>
</organism>
<protein>
    <submittedName>
        <fullName evidence="2">Copper chaperone PCu(A)C</fullName>
    </submittedName>
</protein>
<dbReference type="OrthoDB" id="9796962at2"/>
<comment type="caution">
    <text evidence="2">The sequence shown here is derived from an EMBL/GenBank/DDBJ whole genome shotgun (WGS) entry which is preliminary data.</text>
</comment>
<dbReference type="InterPro" id="IPR058248">
    <property type="entry name" value="Lxx211020-like"/>
</dbReference>
<evidence type="ECO:0000313" key="2">
    <source>
        <dbReference type="EMBL" id="TFD47789.1"/>
    </source>
</evidence>
<dbReference type="AlphaFoldDB" id="A0A4R8ZWC2"/>
<keyword evidence="3" id="KW-1185">Reference proteome</keyword>
<proteinExistence type="predicted"/>
<dbReference type="Proteomes" id="UP000297447">
    <property type="component" value="Unassembled WGS sequence"/>
</dbReference>
<dbReference type="SUPFAM" id="SSF110087">
    <property type="entry name" value="DR1885-like metal-binding protein"/>
    <property type="match status" value="1"/>
</dbReference>
<keyword evidence="1" id="KW-0732">Signal</keyword>
<dbReference type="Gene3D" id="2.60.40.1890">
    <property type="entry name" value="PCu(A)C copper chaperone"/>
    <property type="match status" value="1"/>
</dbReference>
<dbReference type="PANTHER" id="PTHR36302">
    <property type="entry name" value="BLR7088 PROTEIN"/>
    <property type="match status" value="1"/>
</dbReference>
<feature type="signal peptide" evidence="1">
    <location>
        <begin position="1"/>
        <end position="25"/>
    </location>
</feature>
<reference evidence="2 3" key="1">
    <citation type="submission" date="2019-03" db="EMBL/GenBank/DDBJ databases">
        <title>Genomics of glacier-inhabiting Cryobacterium strains.</title>
        <authorList>
            <person name="Liu Q."/>
            <person name="Xin Y.-H."/>
        </authorList>
    </citation>
    <scope>NUCLEOTIDE SEQUENCE [LARGE SCALE GENOMIC DNA]</scope>
    <source>
        <strain evidence="2 3">Hh14</strain>
    </source>
</reference>
<gene>
    <name evidence="2" type="ORF">E3T55_14620</name>
</gene>
<feature type="chain" id="PRO_5039510140" evidence="1">
    <location>
        <begin position="26"/>
        <end position="178"/>
    </location>
</feature>
<sequence>MTRTHTSPRLIVLAAATLLALAGCAASPAVPANTADTAAAADALTIQDSWVKAAETGMSAAFGLLENSSDTDITIVSAVSAAATMIELHETVENDAGALVMQQKEGGFVVPANGSYELAPGANHLMMMGLSAALPAGTESTFTLTLSDGSEFEFAATAKDYAGANESYEGGMDMNDGR</sequence>
<accession>A0A4R8ZWC2</accession>
<evidence type="ECO:0000256" key="1">
    <source>
        <dbReference type="SAM" id="SignalP"/>
    </source>
</evidence>
<evidence type="ECO:0000313" key="3">
    <source>
        <dbReference type="Proteomes" id="UP000297447"/>
    </source>
</evidence>
<dbReference type="PROSITE" id="PS51257">
    <property type="entry name" value="PROKAR_LIPOPROTEIN"/>
    <property type="match status" value="1"/>
</dbReference>